<feature type="transmembrane region" description="Helical" evidence="6">
    <location>
        <begin position="22"/>
        <end position="44"/>
    </location>
</feature>
<protein>
    <recommendedName>
        <fullName evidence="7">Rhodopsin domain-containing protein</fullName>
    </recommendedName>
</protein>
<dbReference type="GO" id="GO:0016020">
    <property type="term" value="C:membrane"/>
    <property type="evidence" value="ECO:0007669"/>
    <property type="project" value="UniProtKB-SubCell"/>
</dbReference>
<evidence type="ECO:0000313" key="8">
    <source>
        <dbReference type="EMBL" id="PGH26725.1"/>
    </source>
</evidence>
<dbReference type="Pfam" id="PF20684">
    <property type="entry name" value="Fung_rhodopsin"/>
    <property type="match status" value="1"/>
</dbReference>
<feature type="domain" description="Rhodopsin" evidence="7">
    <location>
        <begin position="41"/>
        <end position="280"/>
    </location>
</feature>
<keyword evidence="9" id="KW-1185">Reference proteome</keyword>
<dbReference type="STRING" id="1447883.A0A2B7YZG1"/>
<accession>A0A2B7YZG1</accession>
<evidence type="ECO:0000256" key="2">
    <source>
        <dbReference type="ARBA" id="ARBA00022692"/>
    </source>
</evidence>
<organism evidence="8 9">
    <name type="scientific">Polytolypa hystricis (strain UAMH7299)</name>
    <dbReference type="NCBI Taxonomy" id="1447883"/>
    <lineage>
        <taxon>Eukaryota</taxon>
        <taxon>Fungi</taxon>
        <taxon>Dikarya</taxon>
        <taxon>Ascomycota</taxon>
        <taxon>Pezizomycotina</taxon>
        <taxon>Eurotiomycetes</taxon>
        <taxon>Eurotiomycetidae</taxon>
        <taxon>Onygenales</taxon>
        <taxon>Onygenales incertae sedis</taxon>
        <taxon>Polytolypa</taxon>
    </lineage>
</organism>
<feature type="transmembrane region" description="Helical" evidence="6">
    <location>
        <begin position="102"/>
        <end position="124"/>
    </location>
</feature>
<feature type="transmembrane region" description="Helical" evidence="6">
    <location>
        <begin position="136"/>
        <end position="161"/>
    </location>
</feature>
<dbReference type="PANTHER" id="PTHR33048">
    <property type="entry name" value="PTH11-LIKE INTEGRAL MEMBRANE PROTEIN (AFU_ORTHOLOGUE AFUA_5G11245)"/>
    <property type="match status" value="1"/>
</dbReference>
<proteinExistence type="inferred from homology"/>
<evidence type="ECO:0000256" key="3">
    <source>
        <dbReference type="ARBA" id="ARBA00022989"/>
    </source>
</evidence>
<dbReference type="Proteomes" id="UP000224634">
    <property type="component" value="Unassembled WGS sequence"/>
</dbReference>
<dbReference type="EMBL" id="PDNA01000014">
    <property type="protein sequence ID" value="PGH26725.1"/>
    <property type="molecule type" value="Genomic_DNA"/>
</dbReference>
<evidence type="ECO:0000256" key="5">
    <source>
        <dbReference type="ARBA" id="ARBA00038359"/>
    </source>
</evidence>
<keyword evidence="3 6" id="KW-1133">Transmembrane helix</keyword>
<feature type="transmembrane region" description="Helical" evidence="6">
    <location>
        <begin position="249"/>
        <end position="271"/>
    </location>
</feature>
<evidence type="ECO:0000259" key="7">
    <source>
        <dbReference type="Pfam" id="PF20684"/>
    </source>
</evidence>
<dbReference type="InterPro" id="IPR049326">
    <property type="entry name" value="Rhodopsin_dom_fungi"/>
</dbReference>
<dbReference type="AlphaFoldDB" id="A0A2B7YZG1"/>
<dbReference type="OrthoDB" id="444631at2759"/>
<feature type="transmembrane region" description="Helical" evidence="6">
    <location>
        <begin position="56"/>
        <end position="82"/>
    </location>
</feature>
<evidence type="ECO:0000256" key="6">
    <source>
        <dbReference type="SAM" id="Phobius"/>
    </source>
</evidence>
<sequence length="374" mass="40825">MSASGDFGPAPPGVDLSENQNVTVYGAVIALMVIGTIAVVLRVATRTGSKDGGLAVDDYLIFAALLFSWGTGISCFIGIPYGLGKHLQALTKHEFTVVWQVLFAYVMIYATAVTCTKASIIMYYRRIFNLQLSIYFYMFFILGYWITVIVTVCVACRPLPYFWEQYTNPDAVGVCIDVPKFFFGNGIAAMLIDVIILCVPVPIVLGLHMPLSKKLAVIGILLLGSFVCGASIVRIIMLEHNTTSSDPTWSIAPVFVWSCVEPFIGIVCACLPTLAPLFRRWWTTTVTARGSNSGENTGSGSYHRTVDSRLRFGKSKKEWGSLNTHGDEVDLTNEITAAGSTTTMGGSDEALAYPLTSINVREDVEVSWSNSRNK</sequence>
<comment type="similarity">
    <text evidence="5">Belongs to the SAT4 family.</text>
</comment>
<evidence type="ECO:0000256" key="1">
    <source>
        <dbReference type="ARBA" id="ARBA00004141"/>
    </source>
</evidence>
<dbReference type="PANTHER" id="PTHR33048:SF163">
    <property type="entry name" value="INTEGRAL MEMBRANE PROTEIN (AFU_ORTHOLOGUE AFUA_8G05510)"/>
    <property type="match status" value="1"/>
</dbReference>
<name>A0A2B7YZG1_POLH7</name>
<comment type="caution">
    <text evidence="8">The sequence shown here is derived from an EMBL/GenBank/DDBJ whole genome shotgun (WGS) entry which is preliminary data.</text>
</comment>
<keyword evidence="4 6" id="KW-0472">Membrane</keyword>
<feature type="transmembrane region" description="Helical" evidence="6">
    <location>
        <begin position="215"/>
        <end position="237"/>
    </location>
</feature>
<dbReference type="InterPro" id="IPR052337">
    <property type="entry name" value="SAT4-like"/>
</dbReference>
<feature type="transmembrane region" description="Helical" evidence="6">
    <location>
        <begin position="181"/>
        <end position="203"/>
    </location>
</feature>
<reference evidence="8 9" key="1">
    <citation type="submission" date="2017-10" db="EMBL/GenBank/DDBJ databases">
        <title>Comparative genomics in systemic dimorphic fungi from Ajellomycetaceae.</title>
        <authorList>
            <person name="Munoz J.F."/>
            <person name="Mcewen J.G."/>
            <person name="Clay O.K."/>
            <person name="Cuomo C.A."/>
        </authorList>
    </citation>
    <scope>NUCLEOTIDE SEQUENCE [LARGE SCALE GENOMIC DNA]</scope>
    <source>
        <strain evidence="8 9">UAMH7299</strain>
    </source>
</reference>
<keyword evidence="2 6" id="KW-0812">Transmembrane</keyword>
<evidence type="ECO:0000256" key="4">
    <source>
        <dbReference type="ARBA" id="ARBA00023136"/>
    </source>
</evidence>
<evidence type="ECO:0000313" key="9">
    <source>
        <dbReference type="Proteomes" id="UP000224634"/>
    </source>
</evidence>
<gene>
    <name evidence="8" type="ORF">AJ80_01671</name>
</gene>
<comment type="subcellular location">
    <subcellularLocation>
        <location evidence="1">Membrane</location>
        <topology evidence="1">Multi-pass membrane protein</topology>
    </subcellularLocation>
</comment>